<organism evidence="2 3">
    <name type="scientific">Hypericibacter adhaerens</name>
    <dbReference type="NCBI Taxonomy" id="2602016"/>
    <lineage>
        <taxon>Bacteria</taxon>
        <taxon>Pseudomonadati</taxon>
        <taxon>Pseudomonadota</taxon>
        <taxon>Alphaproteobacteria</taxon>
        <taxon>Rhodospirillales</taxon>
        <taxon>Dongiaceae</taxon>
        <taxon>Hypericibacter</taxon>
    </lineage>
</organism>
<feature type="transmembrane region" description="Helical" evidence="1">
    <location>
        <begin position="54"/>
        <end position="73"/>
    </location>
</feature>
<accession>A0A5J6MXB3</accession>
<dbReference type="AlphaFoldDB" id="A0A5J6MXB3"/>
<gene>
    <name evidence="2" type="ORF">FRZ61_07800</name>
</gene>
<feature type="transmembrane region" description="Helical" evidence="1">
    <location>
        <begin position="152"/>
        <end position="174"/>
    </location>
</feature>
<evidence type="ECO:0000313" key="3">
    <source>
        <dbReference type="Proteomes" id="UP000325797"/>
    </source>
</evidence>
<sequence length="210" mass="22704">MATDRWEQRAGLWVRRRDDGDWDWFPSLVERASGFRLKESFFARLEQSELIGKALAFGLGAPVMIAALVVLAIRPAWGFLGDGGIRGFAFLLGLLIVAGTLVARSYVRRSTLSRAATSDTELSPGELRDLRARIGSEIPSAMRPGLSNGARAALIFALGTMSVLAVAVFLIAFALGLQTLMLVAGIVATLCLLITLRLWHLAHSRNAGQV</sequence>
<feature type="transmembrane region" description="Helical" evidence="1">
    <location>
        <begin position="85"/>
        <end position="107"/>
    </location>
</feature>
<feature type="transmembrane region" description="Helical" evidence="1">
    <location>
        <begin position="180"/>
        <end position="199"/>
    </location>
</feature>
<keyword evidence="1" id="KW-0812">Transmembrane</keyword>
<reference evidence="2 3" key="1">
    <citation type="submission" date="2019-08" db="EMBL/GenBank/DDBJ databases">
        <title>Hyperibacter terrae gen. nov., sp. nov. and Hyperibacter viscosus sp. nov., two new members in the family Rhodospirillaceae isolated from the rhizosphere of Hypericum perforatum.</title>
        <authorList>
            <person name="Noviana Z."/>
        </authorList>
    </citation>
    <scope>NUCLEOTIDE SEQUENCE [LARGE SCALE GENOMIC DNA]</scope>
    <source>
        <strain evidence="2 3">R5959</strain>
    </source>
</reference>
<dbReference type="KEGG" id="hadh:FRZ61_07800"/>
<proteinExistence type="predicted"/>
<keyword evidence="3" id="KW-1185">Reference proteome</keyword>
<dbReference type="RefSeq" id="WP_151115070.1">
    <property type="nucleotide sequence ID" value="NZ_CP042582.1"/>
</dbReference>
<protein>
    <submittedName>
        <fullName evidence="2">Uncharacterized protein</fullName>
    </submittedName>
</protein>
<dbReference type="EMBL" id="CP042582">
    <property type="protein sequence ID" value="QEX20860.1"/>
    <property type="molecule type" value="Genomic_DNA"/>
</dbReference>
<evidence type="ECO:0000256" key="1">
    <source>
        <dbReference type="SAM" id="Phobius"/>
    </source>
</evidence>
<name>A0A5J6MXB3_9PROT</name>
<dbReference type="OrthoDB" id="9852894at2"/>
<dbReference type="Proteomes" id="UP000325797">
    <property type="component" value="Chromosome"/>
</dbReference>
<evidence type="ECO:0000313" key="2">
    <source>
        <dbReference type="EMBL" id="QEX20860.1"/>
    </source>
</evidence>
<keyword evidence="1" id="KW-0472">Membrane</keyword>
<keyword evidence="1" id="KW-1133">Transmembrane helix</keyword>